<comment type="similarity">
    <text evidence="1">Belongs to the PemK/MazF family.</text>
</comment>
<evidence type="ECO:0000256" key="1">
    <source>
        <dbReference type="PIRNR" id="PIRNR033490"/>
    </source>
</evidence>
<keyword evidence="1" id="KW-0540">Nuclease</keyword>
<keyword evidence="1" id="KW-0255">Endonuclease</keyword>
<dbReference type="Proteomes" id="UP000248917">
    <property type="component" value="Unassembled WGS sequence"/>
</dbReference>
<dbReference type="EC" id="3.1.-.-" evidence="1"/>
<proteinExistence type="inferred from homology"/>
<dbReference type="Pfam" id="PF02452">
    <property type="entry name" value="PemK_toxin"/>
    <property type="match status" value="1"/>
</dbReference>
<name>A0A326RPZ7_9BACT</name>
<dbReference type="RefSeq" id="WP_220084334.1">
    <property type="nucleotide sequence ID" value="NZ_JBJINY010000070.1"/>
</dbReference>
<gene>
    <name evidence="2" type="ORF">CLV31_107222</name>
</gene>
<accession>A0A326RPZ7</accession>
<comment type="caution">
    <text evidence="2">The sequence shown here is derived from an EMBL/GenBank/DDBJ whole genome shotgun (WGS) entry which is preliminary data.</text>
</comment>
<dbReference type="InterPro" id="IPR003477">
    <property type="entry name" value="PemK-like"/>
</dbReference>
<comment type="function">
    <text evidence="1">Toxic component of a type II toxin-antitoxin (TA) system.</text>
</comment>
<dbReference type="InterPro" id="IPR011067">
    <property type="entry name" value="Plasmid_toxin/cell-grow_inhib"/>
</dbReference>
<dbReference type="EMBL" id="QKTX01000007">
    <property type="protein sequence ID" value="PZV83269.1"/>
    <property type="molecule type" value="Genomic_DNA"/>
</dbReference>
<dbReference type="GO" id="GO:0003677">
    <property type="term" value="F:DNA binding"/>
    <property type="evidence" value="ECO:0007669"/>
    <property type="project" value="InterPro"/>
</dbReference>
<dbReference type="Gene3D" id="2.30.30.110">
    <property type="match status" value="1"/>
</dbReference>
<dbReference type="GO" id="GO:0016787">
    <property type="term" value="F:hydrolase activity"/>
    <property type="evidence" value="ECO:0007669"/>
    <property type="project" value="UniProtKB-KW"/>
</dbReference>
<dbReference type="GO" id="GO:0016075">
    <property type="term" value="P:rRNA catabolic process"/>
    <property type="evidence" value="ECO:0007669"/>
    <property type="project" value="TreeGrafter"/>
</dbReference>
<keyword evidence="3" id="KW-1185">Reference proteome</keyword>
<evidence type="ECO:0000313" key="2">
    <source>
        <dbReference type="EMBL" id="PZV83269.1"/>
    </source>
</evidence>
<dbReference type="PANTHER" id="PTHR33988">
    <property type="entry name" value="ENDORIBONUCLEASE MAZF-RELATED"/>
    <property type="match status" value="1"/>
</dbReference>
<organism evidence="2 3">
    <name type="scientific">Algoriphagus aquaeductus</name>
    <dbReference type="NCBI Taxonomy" id="475299"/>
    <lineage>
        <taxon>Bacteria</taxon>
        <taxon>Pseudomonadati</taxon>
        <taxon>Bacteroidota</taxon>
        <taxon>Cytophagia</taxon>
        <taxon>Cytophagales</taxon>
        <taxon>Cyclobacteriaceae</taxon>
        <taxon>Algoriphagus</taxon>
    </lineage>
</organism>
<evidence type="ECO:0000313" key="3">
    <source>
        <dbReference type="Proteomes" id="UP000248917"/>
    </source>
</evidence>
<dbReference type="GO" id="GO:0004521">
    <property type="term" value="F:RNA endonuclease activity"/>
    <property type="evidence" value="ECO:0007669"/>
    <property type="project" value="TreeGrafter"/>
</dbReference>
<dbReference type="SUPFAM" id="SSF50118">
    <property type="entry name" value="Cell growth inhibitor/plasmid maintenance toxic component"/>
    <property type="match status" value="1"/>
</dbReference>
<keyword evidence="1" id="KW-0378">Hydrolase</keyword>
<reference evidence="2 3" key="1">
    <citation type="submission" date="2018-06" db="EMBL/GenBank/DDBJ databases">
        <title>Genomic Encyclopedia of Archaeal and Bacterial Type Strains, Phase II (KMG-II): from individual species to whole genera.</title>
        <authorList>
            <person name="Goeker M."/>
        </authorList>
    </citation>
    <scope>NUCLEOTIDE SEQUENCE [LARGE SCALE GENOMIC DNA]</scope>
    <source>
        <strain evidence="2 3">T4</strain>
    </source>
</reference>
<protein>
    <recommendedName>
        <fullName evidence="1">mRNA interferase</fullName>
        <ecNumber evidence="1">3.1.-.-</ecNumber>
    </recommendedName>
</protein>
<dbReference type="PIRSF" id="PIRSF033490">
    <property type="entry name" value="MazF"/>
    <property type="match status" value="1"/>
</dbReference>
<sequence>MILSKEVWLVDFAPQVGQEIAKIRPAVVVNHDSIGSLKLKVVVPITDALKTPKQWLIGLSPSGSNGLTKESMADCFQIKSISEERFIRKIGELSSEEFDAVKLGLILVLDLF</sequence>
<dbReference type="GO" id="GO:0006402">
    <property type="term" value="P:mRNA catabolic process"/>
    <property type="evidence" value="ECO:0007669"/>
    <property type="project" value="TreeGrafter"/>
</dbReference>
<dbReference type="AlphaFoldDB" id="A0A326RPZ7"/>